<dbReference type="AlphaFoldDB" id="A0A2P2N1T2"/>
<reference evidence="1" key="1">
    <citation type="submission" date="2018-02" db="EMBL/GenBank/DDBJ databases">
        <title>Rhizophora mucronata_Transcriptome.</title>
        <authorList>
            <person name="Meera S.P."/>
            <person name="Sreeshan A."/>
            <person name="Augustine A."/>
        </authorList>
    </citation>
    <scope>NUCLEOTIDE SEQUENCE</scope>
    <source>
        <tissue evidence="1">Leaf</tissue>
    </source>
</reference>
<name>A0A2P2N1T2_RHIMU</name>
<organism evidence="1">
    <name type="scientific">Rhizophora mucronata</name>
    <name type="common">Asiatic mangrove</name>
    <dbReference type="NCBI Taxonomy" id="61149"/>
    <lineage>
        <taxon>Eukaryota</taxon>
        <taxon>Viridiplantae</taxon>
        <taxon>Streptophyta</taxon>
        <taxon>Embryophyta</taxon>
        <taxon>Tracheophyta</taxon>
        <taxon>Spermatophyta</taxon>
        <taxon>Magnoliopsida</taxon>
        <taxon>eudicotyledons</taxon>
        <taxon>Gunneridae</taxon>
        <taxon>Pentapetalae</taxon>
        <taxon>rosids</taxon>
        <taxon>fabids</taxon>
        <taxon>Malpighiales</taxon>
        <taxon>Rhizophoraceae</taxon>
        <taxon>Rhizophora</taxon>
    </lineage>
</organism>
<protein>
    <submittedName>
        <fullName evidence="1">Uncharacterized protein</fullName>
    </submittedName>
</protein>
<accession>A0A2P2N1T2</accession>
<proteinExistence type="predicted"/>
<dbReference type="EMBL" id="GGEC01055933">
    <property type="protein sequence ID" value="MBX36417.1"/>
    <property type="molecule type" value="Transcribed_RNA"/>
</dbReference>
<sequence>MSVVYHIRWMKVGEIWIKYLSKDKPFSNI</sequence>
<evidence type="ECO:0000313" key="1">
    <source>
        <dbReference type="EMBL" id="MBX36417.1"/>
    </source>
</evidence>